<sequence length="143" mass="15266">MRKFVIISVIVIAAVLAYLYARPTLLITSPYAELSPPDLGLVGFTAFNLGLRPVCITSIGGLPPGFLYQFHRAVVNGDVVAMEVTDKICIGPLSSVRLGEASYHIMIEGNITSLRLLNLTLVADNGQLIRLSVKPSMAAGPLS</sequence>
<protein>
    <submittedName>
        <fullName evidence="1">Uncharacterized protein</fullName>
    </submittedName>
</protein>
<proteinExistence type="predicted"/>
<evidence type="ECO:0000313" key="1">
    <source>
        <dbReference type="EMBL" id="AEA12561.1"/>
    </source>
</evidence>
<name>F2L079_THEU7</name>
<dbReference type="eggNOG" id="arCOG07018">
    <property type="taxonomic scope" value="Archaea"/>
</dbReference>
<dbReference type="RefSeq" id="WP_013679897.1">
    <property type="nucleotide sequence ID" value="NC_015315.1"/>
</dbReference>
<dbReference type="HOGENOM" id="CLU_1821095_0_0_2"/>
<accession>F2L079</accession>
<dbReference type="InterPro" id="IPR036182">
    <property type="entry name" value="PCuAC_sf"/>
</dbReference>
<reference key="2">
    <citation type="submission" date="2011-03" db="EMBL/GenBank/DDBJ databases">
        <title>Complete genome sequence of the thermoacidophilic crenarchaeon Thermoproteus uzoniensis 768-20.</title>
        <authorList>
            <person name="Mardanov A.V."/>
            <person name="Gumerov V.M."/>
            <person name="Beletsky A.V."/>
            <person name="Prokofeva M.I."/>
            <person name="Bonch-Osmolovskaya E.A."/>
            <person name="Ravin N.V."/>
            <person name="Skryabin K.G."/>
        </authorList>
    </citation>
    <scope>NUCLEOTIDE SEQUENCE</scope>
    <source>
        <strain>768-20</strain>
    </source>
</reference>
<dbReference type="EMBL" id="CP002590">
    <property type="protein sequence ID" value="AEA12561.1"/>
    <property type="molecule type" value="Genomic_DNA"/>
</dbReference>
<reference evidence="1 2" key="1">
    <citation type="journal article" date="2011" name="J. Bacteriol.">
        <title>Complete genome sequence of the thermoacidophilic crenarchaeon Thermoproteus uzoniensis 768-20.</title>
        <authorList>
            <person name="Mardanov A.V."/>
            <person name="Gumerov V.M."/>
            <person name="Beletsky A.V."/>
            <person name="Prokofeva M.I."/>
            <person name="Bonch-Osmolovskaya E.A."/>
            <person name="Ravin N.V."/>
            <person name="Skryabin K.G."/>
        </authorList>
    </citation>
    <scope>NUCLEOTIDE SEQUENCE [LARGE SCALE GENOMIC DNA]</scope>
    <source>
        <strain evidence="1 2">768-20</strain>
    </source>
</reference>
<dbReference type="AlphaFoldDB" id="F2L079"/>
<dbReference type="KEGG" id="tuz:TUZN_1081"/>
<dbReference type="GeneID" id="10360610"/>
<organism evidence="1 2">
    <name type="scientific">Thermoproteus uzoniensis (strain 768-20)</name>
    <dbReference type="NCBI Taxonomy" id="999630"/>
    <lineage>
        <taxon>Archaea</taxon>
        <taxon>Thermoproteota</taxon>
        <taxon>Thermoprotei</taxon>
        <taxon>Thermoproteales</taxon>
        <taxon>Thermoproteaceae</taxon>
        <taxon>Thermoproteus</taxon>
    </lineage>
</organism>
<dbReference type="Proteomes" id="UP000008138">
    <property type="component" value="Chromosome"/>
</dbReference>
<evidence type="ECO:0000313" key="2">
    <source>
        <dbReference type="Proteomes" id="UP000008138"/>
    </source>
</evidence>
<dbReference type="SUPFAM" id="SSF110087">
    <property type="entry name" value="DR1885-like metal-binding protein"/>
    <property type="match status" value="1"/>
</dbReference>
<gene>
    <name evidence="1" type="ordered locus">TUZN_1081</name>
</gene>
<dbReference type="OrthoDB" id="28984at2157"/>
<keyword evidence="2" id="KW-1185">Reference proteome</keyword>
<dbReference type="STRING" id="999630.TUZN_1081"/>